<dbReference type="PROSITE" id="PS51880">
    <property type="entry name" value="TGS"/>
    <property type="match status" value="1"/>
</dbReference>
<proteinExistence type="inferred from homology"/>
<dbReference type="InterPro" id="IPR003607">
    <property type="entry name" value="HD/PDEase_dom"/>
</dbReference>
<evidence type="ECO:0000256" key="3">
    <source>
        <dbReference type="ARBA" id="ARBA00048244"/>
    </source>
</evidence>
<dbReference type="CDD" id="cd04876">
    <property type="entry name" value="ACT_RelA-SpoT"/>
    <property type="match status" value="1"/>
</dbReference>
<dbReference type="PROSITE" id="PS51831">
    <property type="entry name" value="HD"/>
    <property type="match status" value="1"/>
</dbReference>
<protein>
    <recommendedName>
        <fullName evidence="2">GTP diphosphokinase</fullName>
        <ecNumber evidence="2">2.7.6.5</ecNumber>
    </recommendedName>
</protein>
<dbReference type="CDD" id="cd01668">
    <property type="entry name" value="TGS_RSH"/>
    <property type="match status" value="1"/>
</dbReference>
<evidence type="ECO:0000259" key="6">
    <source>
        <dbReference type="PROSITE" id="PS51831"/>
    </source>
</evidence>
<dbReference type="InterPro" id="IPR012676">
    <property type="entry name" value="TGS-like"/>
</dbReference>
<dbReference type="InterPro" id="IPR004811">
    <property type="entry name" value="RelA/Spo_fam"/>
</dbReference>
<evidence type="ECO:0000259" key="5">
    <source>
        <dbReference type="PROSITE" id="PS51671"/>
    </source>
</evidence>
<dbReference type="CDD" id="cd05399">
    <property type="entry name" value="NT_Rel-Spo_like"/>
    <property type="match status" value="1"/>
</dbReference>
<evidence type="ECO:0000256" key="4">
    <source>
        <dbReference type="RuleBase" id="RU003847"/>
    </source>
</evidence>
<evidence type="ECO:0000313" key="8">
    <source>
        <dbReference type="EMBL" id="MDX8419143.1"/>
    </source>
</evidence>
<dbReference type="EMBL" id="JALBUR010000005">
    <property type="protein sequence ID" value="MDX8419143.1"/>
    <property type="molecule type" value="Genomic_DNA"/>
</dbReference>
<feature type="domain" description="ACT" evidence="5">
    <location>
        <begin position="660"/>
        <end position="735"/>
    </location>
</feature>
<dbReference type="PANTHER" id="PTHR21262:SF31">
    <property type="entry name" value="GTP PYROPHOSPHOKINASE"/>
    <property type="match status" value="1"/>
</dbReference>
<dbReference type="InterPro" id="IPR006674">
    <property type="entry name" value="HD_domain"/>
</dbReference>
<dbReference type="Pfam" id="PF04607">
    <property type="entry name" value="RelA_SpoT"/>
    <property type="match status" value="1"/>
</dbReference>
<dbReference type="FunFam" id="3.10.20.30:FF:000002">
    <property type="entry name" value="GTP pyrophosphokinase (RelA/SpoT)"/>
    <property type="match status" value="1"/>
</dbReference>
<sequence length="735" mass="83699">MAEHQNVGVEDVMNNAKTYITNPQDLALIAHAANYATEHHAGQFRKSGEPYIIHLINVAYILTTLHAGPQTIAAGFLHDTIEDTGVTKEELAKEFDEEIADLVEAVTKVGTLKYKGKDDPEYQASNHRKIFIAMAKDIRVIIIKLADRLHNMRTLQYQPEAAQKRIAAETLDVYAPIAHRLGISAIKNELEDLSFYYLNREEYYRIAKLVEVKKAERDQAVHHMIEEISAMLKEKNLEFRIFGRSKHLYSIYNKMIKKHKRFDEILDLLAIRIVTKTELNCYEILGYIHAKYKPIPGRLKDYIAVPKTNMYQSLHTTIIGDDGKIFEVQIRTEEMDEVAERGVAAHWRYKEGTKYDAKKEQKEIEEKLSWFKNFATYSEEESNADASEYMATLQHDVFEASVYVMTPKGRVIDLPNGATPIDFAYRIHTDVGHTAVGAIVNDVMVPLNTPLHTGDVVQIKTLKGTGPSEDWLKFVKTNQAKNKIRAYLTRKETERKQEKVPDGEKLLSEELRKRGFDTKEYMDRKKIEAIVKSFNVSNYADLMYGIAVHSINVTDVCQKLTNQKRPMMTDEAISHMMNREPSREKTSSRTGVLIPGIESMKMSLAGCCQPVYGDPIIGYITKGAGVKVHRADCPNIANLKERKIDVQWAAKDPERTYISDLLIQAYDRSFLLTDIVTAVSSCKTPMNSINAVVNRETLISTVKLQIQVHDLDQLNLVIANLRKVESVISVERHTH</sequence>
<dbReference type="AlphaFoldDB" id="A0AB35U183"/>
<dbReference type="InterPro" id="IPR007685">
    <property type="entry name" value="RelA_SpoT"/>
</dbReference>
<feature type="domain" description="HD" evidence="6">
    <location>
        <begin position="51"/>
        <end position="152"/>
    </location>
</feature>
<dbReference type="Gene3D" id="1.10.3210.10">
    <property type="entry name" value="Hypothetical protein af1432"/>
    <property type="match status" value="1"/>
</dbReference>
<reference evidence="8 9" key="1">
    <citation type="submission" date="2022-03" db="EMBL/GenBank/DDBJ databases">
        <title>Novel taxa within the pig intestine.</title>
        <authorList>
            <person name="Wylensek D."/>
            <person name="Bishof K."/>
            <person name="Afrizal A."/>
            <person name="Clavel T."/>
        </authorList>
    </citation>
    <scope>NUCLEOTIDE SEQUENCE [LARGE SCALE GENOMIC DNA]</scope>
    <source>
        <strain evidence="8 9">CLA-KB-P133</strain>
    </source>
</reference>
<evidence type="ECO:0000313" key="9">
    <source>
        <dbReference type="Proteomes" id="UP001286174"/>
    </source>
</evidence>
<dbReference type="InterPro" id="IPR033655">
    <property type="entry name" value="TGS_RelA/SpoT"/>
</dbReference>
<dbReference type="SUPFAM" id="SSF81271">
    <property type="entry name" value="TGS-like"/>
    <property type="match status" value="1"/>
</dbReference>
<dbReference type="PANTHER" id="PTHR21262">
    <property type="entry name" value="GUANOSINE-3',5'-BIS DIPHOSPHATE 3'-PYROPHOSPHOHYDROLASE"/>
    <property type="match status" value="1"/>
</dbReference>
<comment type="pathway">
    <text evidence="1">Purine metabolism; ppGpp biosynthesis; ppGpp from GTP: step 1/2.</text>
</comment>
<dbReference type="CDD" id="cd00077">
    <property type="entry name" value="HDc"/>
    <property type="match status" value="1"/>
</dbReference>
<dbReference type="SMART" id="SM00954">
    <property type="entry name" value="RelA_SpoT"/>
    <property type="match status" value="1"/>
</dbReference>
<comment type="similarity">
    <text evidence="4">Belongs to the relA/spoT family.</text>
</comment>
<dbReference type="InterPro" id="IPR043519">
    <property type="entry name" value="NT_sf"/>
</dbReference>
<accession>A0AB35U183</accession>
<dbReference type="NCBIfam" id="TIGR00691">
    <property type="entry name" value="spoT_relA"/>
    <property type="match status" value="1"/>
</dbReference>
<dbReference type="FunFam" id="1.10.3210.10:FF:000001">
    <property type="entry name" value="GTP pyrophosphokinase RelA"/>
    <property type="match status" value="1"/>
</dbReference>
<comment type="catalytic activity">
    <reaction evidence="3">
        <text>GTP + ATP = guanosine 3'-diphosphate 5'-triphosphate + AMP</text>
        <dbReference type="Rhea" id="RHEA:22088"/>
        <dbReference type="ChEBI" id="CHEBI:30616"/>
        <dbReference type="ChEBI" id="CHEBI:37565"/>
        <dbReference type="ChEBI" id="CHEBI:142410"/>
        <dbReference type="ChEBI" id="CHEBI:456215"/>
        <dbReference type="EC" id="2.7.6.5"/>
    </reaction>
</comment>
<dbReference type="GO" id="GO:0015969">
    <property type="term" value="P:guanosine tetraphosphate metabolic process"/>
    <property type="evidence" value="ECO:0007669"/>
    <property type="project" value="InterPro"/>
</dbReference>
<evidence type="ECO:0000256" key="1">
    <source>
        <dbReference type="ARBA" id="ARBA00004976"/>
    </source>
</evidence>
<dbReference type="SUPFAM" id="SSF109604">
    <property type="entry name" value="HD-domain/PDEase-like"/>
    <property type="match status" value="1"/>
</dbReference>
<dbReference type="GO" id="GO:0005886">
    <property type="term" value="C:plasma membrane"/>
    <property type="evidence" value="ECO:0007669"/>
    <property type="project" value="TreeGrafter"/>
</dbReference>
<dbReference type="InterPro" id="IPR012675">
    <property type="entry name" value="Beta-grasp_dom_sf"/>
</dbReference>
<feature type="domain" description="TGS" evidence="7">
    <location>
        <begin position="399"/>
        <end position="461"/>
    </location>
</feature>
<dbReference type="Proteomes" id="UP001286174">
    <property type="component" value="Unassembled WGS sequence"/>
</dbReference>
<dbReference type="GO" id="GO:0008728">
    <property type="term" value="F:GTP diphosphokinase activity"/>
    <property type="evidence" value="ECO:0007669"/>
    <property type="project" value="UniProtKB-EC"/>
</dbReference>
<dbReference type="Gene3D" id="3.10.20.30">
    <property type="match status" value="1"/>
</dbReference>
<dbReference type="Gene3D" id="3.30.460.10">
    <property type="entry name" value="Beta Polymerase, domain 2"/>
    <property type="match status" value="1"/>
</dbReference>
<name>A0AB35U183_9FIRM</name>
<dbReference type="InterPro" id="IPR004095">
    <property type="entry name" value="TGS"/>
</dbReference>
<dbReference type="InterPro" id="IPR002912">
    <property type="entry name" value="ACT_dom"/>
</dbReference>
<dbReference type="Gene3D" id="3.30.70.260">
    <property type="match status" value="1"/>
</dbReference>
<dbReference type="FunFam" id="3.30.460.10:FF:000001">
    <property type="entry name" value="GTP pyrophosphokinase RelA"/>
    <property type="match status" value="1"/>
</dbReference>
<dbReference type="PROSITE" id="PS51671">
    <property type="entry name" value="ACT"/>
    <property type="match status" value="1"/>
</dbReference>
<evidence type="ECO:0000259" key="7">
    <source>
        <dbReference type="PROSITE" id="PS51880"/>
    </source>
</evidence>
<dbReference type="Pfam" id="PF02824">
    <property type="entry name" value="TGS"/>
    <property type="match status" value="1"/>
</dbReference>
<comment type="caution">
    <text evidence="8">The sequence shown here is derived from an EMBL/GenBank/DDBJ whole genome shotgun (WGS) entry which is preliminary data.</text>
</comment>
<comment type="function">
    <text evidence="4">In eubacteria ppGpp (guanosine 3'-diphosphate 5'-diphosphate) is a mediator of the stringent response that coordinates a variety of cellular activities in response to changes in nutritional abundance.</text>
</comment>
<dbReference type="RefSeq" id="WP_277644656.1">
    <property type="nucleotide sequence ID" value="NZ_JALBUR010000005.1"/>
</dbReference>
<keyword evidence="9" id="KW-1185">Reference proteome</keyword>
<organism evidence="8 9">
    <name type="scientific">Grylomicrobium aquisgranensis</name>
    <dbReference type="NCBI Taxonomy" id="2926318"/>
    <lineage>
        <taxon>Bacteria</taxon>
        <taxon>Bacillati</taxon>
        <taxon>Bacillota</taxon>
        <taxon>Erysipelotrichia</taxon>
        <taxon>Erysipelotrichales</taxon>
        <taxon>Erysipelotrichaceae</taxon>
        <taxon>Grylomicrobium</taxon>
    </lineage>
</organism>
<dbReference type="SUPFAM" id="SSF81301">
    <property type="entry name" value="Nucleotidyltransferase"/>
    <property type="match status" value="1"/>
</dbReference>
<gene>
    <name evidence="8" type="ORF">MOZ60_03435</name>
</gene>
<dbReference type="Pfam" id="PF13291">
    <property type="entry name" value="ACT_4"/>
    <property type="match status" value="1"/>
</dbReference>
<dbReference type="SMART" id="SM00471">
    <property type="entry name" value="HDc"/>
    <property type="match status" value="1"/>
</dbReference>
<dbReference type="EC" id="2.7.6.5" evidence="2"/>
<evidence type="ECO:0000256" key="2">
    <source>
        <dbReference type="ARBA" id="ARBA00013251"/>
    </source>
</evidence>
<dbReference type="Pfam" id="PF13328">
    <property type="entry name" value="HD_4"/>
    <property type="match status" value="1"/>
</dbReference>